<dbReference type="Proteomes" id="UP001445076">
    <property type="component" value="Unassembled WGS sequence"/>
</dbReference>
<reference evidence="1 2" key="1">
    <citation type="journal article" date="2024" name="BMC Genomics">
        <title>Genome assembly of redclaw crayfish (Cherax quadricarinatus) provides insights into its immune adaptation and hypoxia tolerance.</title>
        <authorList>
            <person name="Liu Z."/>
            <person name="Zheng J."/>
            <person name="Li H."/>
            <person name="Fang K."/>
            <person name="Wang S."/>
            <person name="He J."/>
            <person name="Zhou D."/>
            <person name="Weng S."/>
            <person name="Chi M."/>
            <person name="Gu Z."/>
            <person name="He J."/>
            <person name="Li F."/>
            <person name="Wang M."/>
        </authorList>
    </citation>
    <scope>NUCLEOTIDE SEQUENCE [LARGE SCALE GENOMIC DNA]</scope>
    <source>
        <strain evidence="1">ZL_2023a</strain>
    </source>
</reference>
<comment type="caution">
    <text evidence="1">The sequence shown here is derived from an EMBL/GenBank/DDBJ whole genome shotgun (WGS) entry which is preliminary data.</text>
</comment>
<evidence type="ECO:0000313" key="2">
    <source>
        <dbReference type="Proteomes" id="UP001445076"/>
    </source>
</evidence>
<dbReference type="AlphaFoldDB" id="A0AAW0WBW0"/>
<keyword evidence="2" id="KW-1185">Reference proteome</keyword>
<sequence length="116" mass="13445">MATHPGSQQNAQPLTVDHLNQQWANYGPPKVFMWPTKLKFYESLHSEKLQNLKKISRKMFVLFASAYICEQTFSIMKGPCTEKFAHPWSKWSIVCPNGHLIRVRQTINYMIGCVCI</sequence>
<proteinExistence type="predicted"/>
<gene>
    <name evidence="1" type="ORF">OTU49_008678</name>
</gene>
<organism evidence="1 2">
    <name type="scientific">Cherax quadricarinatus</name>
    <name type="common">Australian red claw crayfish</name>
    <dbReference type="NCBI Taxonomy" id="27406"/>
    <lineage>
        <taxon>Eukaryota</taxon>
        <taxon>Metazoa</taxon>
        <taxon>Ecdysozoa</taxon>
        <taxon>Arthropoda</taxon>
        <taxon>Crustacea</taxon>
        <taxon>Multicrustacea</taxon>
        <taxon>Malacostraca</taxon>
        <taxon>Eumalacostraca</taxon>
        <taxon>Eucarida</taxon>
        <taxon>Decapoda</taxon>
        <taxon>Pleocyemata</taxon>
        <taxon>Astacidea</taxon>
        <taxon>Parastacoidea</taxon>
        <taxon>Parastacidae</taxon>
        <taxon>Cherax</taxon>
    </lineage>
</organism>
<protein>
    <recommendedName>
        <fullName evidence="3">HAT C-terminal dimerisation domain-containing protein</fullName>
    </recommendedName>
</protein>
<name>A0AAW0WBW0_CHEQU</name>
<dbReference type="EMBL" id="JARKIK010000068">
    <property type="protein sequence ID" value="KAK8729212.1"/>
    <property type="molecule type" value="Genomic_DNA"/>
</dbReference>
<accession>A0AAW0WBW0</accession>
<evidence type="ECO:0008006" key="3">
    <source>
        <dbReference type="Google" id="ProtNLM"/>
    </source>
</evidence>
<evidence type="ECO:0000313" key="1">
    <source>
        <dbReference type="EMBL" id="KAK8729212.1"/>
    </source>
</evidence>